<keyword evidence="1" id="KW-1133">Transmembrane helix</keyword>
<keyword evidence="3" id="KW-1185">Reference proteome</keyword>
<evidence type="ECO:0000313" key="3">
    <source>
        <dbReference type="Proteomes" id="UP000321363"/>
    </source>
</evidence>
<comment type="caution">
    <text evidence="2">The sequence shown here is derived from an EMBL/GenBank/DDBJ whole genome shotgun (WGS) entry which is preliminary data.</text>
</comment>
<dbReference type="AlphaFoldDB" id="A0A5C6W211"/>
<keyword evidence="1" id="KW-0812">Transmembrane</keyword>
<evidence type="ECO:0000313" key="2">
    <source>
        <dbReference type="EMBL" id="TXC91768.1"/>
    </source>
</evidence>
<sequence length="126" mass="14643">MKQLFLIKSIIMFLIVLSGSHIVSMSYGNHPHSDHNHMIAVEAESSHVFLQIDEDKKKHIDLFNSFIGMSFLVLLAAMILCLFSMLIAGREKVRHFLCSVHYQSSYLSKSHLLNTQVIKFNWRFYK</sequence>
<dbReference type="RefSeq" id="WP_146946485.1">
    <property type="nucleotide sequence ID" value="NZ_VOQF01000003.1"/>
</dbReference>
<dbReference type="OrthoDB" id="2882749at2"/>
<protein>
    <recommendedName>
        <fullName evidence="4">DUF2946 domain-containing protein</fullName>
    </recommendedName>
</protein>
<dbReference type="EMBL" id="VOQF01000003">
    <property type="protein sequence ID" value="TXC91768.1"/>
    <property type="molecule type" value="Genomic_DNA"/>
</dbReference>
<proteinExistence type="predicted"/>
<name>A0A5C6W211_9BACI</name>
<evidence type="ECO:0000256" key="1">
    <source>
        <dbReference type="SAM" id="Phobius"/>
    </source>
</evidence>
<organism evidence="2 3">
    <name type="scientific">Metabacillus litoralis</name>
    <dbReference type="NCBI Taxonomy" id="152268"/>
    <lineage>
        <taxon>Bacteria</taxon>
        <taxon>Bacillati</taxon>
        <taxon>Bacillota</taxon>
        <taxon>Bacilli</taxon>
        <taxon>Bacillales</taxon>
        <taxon>Bacillaceae</taxon>
        <taxon>Metabacillus</taxon>
    </lineage>
</organism>
<dbReference type="Proteomes" id="UP000321363">
    <property type="component" value="Unassembled WGS sequence"/>
</dbReference>
<feature type="transmembrane region" description="Helical" evidence="1">
    <location>
        <begin position="5"/>
        <end position="27"/>
    </location>
</feature>
<feature type="transmembrane region" description="Helical" evidence="1">
    <location>
        <begin position="66"/>
        <end position="87"/>
    </location>
</feature>
<accession>A0A5C6W211</accession>
<evidence type="ECO:0008006" key="4">
    <source>
        <dbReference type="Google" id="ProtNLM"/>
    </source>
</evidence>
<reference evidence="2 3" key="1">
    <citation type="journal article" date="2005" name="Int. J. Syst. Evol. Microbiol.">
        <title>Bacillus litoralis sp. nov., isolated from a tidal flat of the Yellow Sea in Korea.</title>
        <authorList>
            <person name="Yoon J.H."/>
            <person name="Oh T.K."/>
        </authorList>
    </citation>
    <scope>NUCLEOTIDE SEQUENCE [LARGE SCALE GENOMIC DNA]</scope>
    <source>
        <strain evidence="2 3">SW-211</strain>
    </source>
</reference>
<keyword evidence="1" id="KW-0472">Membrane</keyword>
<gene>
    <name evidence="2" type="ORF">FS935_05110</name>
</gene>